<sequence>MFNAPRTLSLKSTAAIPDILGQPALIPVSLKGVETVNDLFTYRLILKTPDDLNHLVEQAANFNLDDFIGHELTVQIELEGMGSFVAGMAGDSGLANVGAGTREISGLVTDAKLLREQGRHVFYELTLQPWLHLATLRKNSKTFQDKTVIEVLDSLLADYTFPVEKRLYDTYPKRDYQNQYNETDYAFLCRLTQEWGISFHFSHSDGAHRLVLADANGAYQPFSSSAYRELKYYPEGTRIDEETIYAFTPARKLVSGTYTARDYDYTRPRADLTSQRSEPRPTAHNDREIYEWHADNYVQPQAGPQQAGNDPLAEGDAVARRRMEMLRSQGHRAQGAGHVRGLVPGCRFKLSRHPQQAANIDYIVLSANLTIEEVAQESQRVGGVANQQYWIDVDFTVHPARGQEYRPERVTPKPVIPGVATALVVGPPDRNLWTDKLGRIKVQFPWDRLGATDQNSSCWIRVSSPWAGNQLGSMYLPRIGQEVTVSFIDGDPDLPLCTGRVHNQSNLPPWSLPDQSALSGIRSRELTAGGGNSVGGRSNHLILDDTEQKIQAQLKSDHQHSQLSLGNITRIDDNAGRKDARGEGFELRTDGHGAIRAKDGLLITTEARGNAQGHIKDMGETVQRLNQAYDQHDNLAGVAQQNQAQDAGGDQSDVADAIKAQNDAIKGSGGEQGSFPELAEPHLVLASPAGIETTTPQSTHIASGKHTALTSGGHLSLSVGQKFLASVKNGIRLFSQQLGMKLIAAAGDIDIKALKDSINVLAKLNITHIANRITITAKEEVVINGGGSYTKWQAGGVETGTSGNWLVHSAGKSVTGPANLPIPVLATPITTPEQGSLLVNLTSHGKQSRAFANEPYQLYKSGAKVQSGMTDEYGQILIKDHQSDTTAYQVKLSEGTALDIQVHQKLSNSKEHQLSNQGYREHFIQSRDT</sequence>
<evidence type="ECO:0000259" key="4">
    <source>
        <dbReference type="Pfam" id="PF10106"/>
    </source>
</evidence>
<dbReference type="Gene3D" id="3.55.50.10">
    <property type="entry name" value="Baseplate protein-like domains"/>
    <property type="match status" value="1"/>
</dbReference>
<evidence type="ECO:0000259" key="3">
    <source>
        <dbReference type="Pfam" id="PF04717"/>
    </source>
</evidence>
<proteinExistence type="inferred from homology"/>
<dbReference type="InterPro" id="IPR037026">
    <property type="entry name" value="Vgr_OB-fold_dom_sf"/>
</dbReference>
<evidence type="ECO:0000259" key="5">
    <source>
        <dbReference type="Pfam" id="PF13296"/>
    </source>
</evidence>
<gene>
    <name evidence="6" type="ORF">CAter282_1206</name>
</gene>
<dbReference type="Pfam" id="PF05954">
    <property type="entry name" value="Phage_GPD"/>
    <property type="match status" value="1"/>
</dbReference>
<dbReference type="Pfam" id="PF10106">
    <property type="entry name" value="DUF2345"/>
    <property type="match status" value="1"/>
</dbReference>
<dbReference type="EMBL" id="CP013235">
    <property type="protein sequence ID" value="AMP08998.1"/>
    <property type="molecule type" value="Genomic_DNA"/>
</dbReference>
<evidence type="ECO:0000256" key="2">
    <source>
        <dbReference type="SAM" id="MobiDB-lite"/>
    </source>
</evidence>
<reference evidence="6 7" key="1">
    <citation type="submission" date="2015-11" db="EMBL/GenBank/DDBJ databases">
        <title>Exploring the genomic traits of fungus-feeding bacterial genus Collimonas.</title>
        <authorList>
            <person name="Song C."/>
            <person name="Schmidt R."/>
            <person name="de Jager V."/>
            <person name="Krzyzanowska D."/>
            <person name="Jongedijk E."/>
            <person name="Cankar K."/>
            <person name="Beekwilder J."/>
            <person name="van Veen A."/>
            <person name="de Boer W."/>
            <person name="van Veen J.A."/>
            <person name="Garbeva P."/>
        </authorList>
    </citation>
    <scope>NUCLEOTIDE SEQUENCE [LARGE SCALE GENOMIC DNA]</scope>
    <source>
        <strain evidence="6 7">Ter282</strain>
    </source>
</reference>
<dbReference type="InterPro" id="IPR006531">
    <property type="entry name" value="Gp5/Vgr_OB"/>
</dbReference>
<evidence type="ECO:0000313" key="7">
    <source>
        <dbReference type="Proteomes" id="UP000071778"/>
    </source>
</evidence>
<protein>
    <submittedName>
        <fullName evidence="6">Rhs element Vgr family protein</fullName>
    </submittedName>
</protein>
<name>A0A127PMT9_9BURK</name>
<feature type="domain" description="Putative type VI secretion system Rhs element associated Vgr" evidence="5">
    <location>
        <begin position="534"/>
        <end position="639"/>
    </location>
</feature>
<organism evidence="6 7">
    <name type="scientific">Collimonas arenae</name>
    <dbReference type="NCBI Taxonomy" id="279058"/>
    <lineage>
        <taxon>Bacteria</taxon>
        <taxon>Pseudomonadati</taxon>
        <taxon>Pseudomonadota</taxon>
        <taxon>Betaproteobacteria</taxon>
        <taxon>Burkholderiales</taxon>
        <taxon>Oxalobacteraceae</taxon>
        <taxon>Collimonas</taxon>
    </lineage>
</organism>
<dbReference type="Pfam" id="PF13296">
    <property type="entry name" value="T6SS_Vgr"/>
    <property type="match status" value="1"/>
</dbReference>
<dbReference type="SUPFAM" id="SSF69349">
    <property type="entry name" value="Phage fibre proteins"/>
    <property type="match status" value="1"/>
</dbReference>
<dbReference type="InterPro" id="IPR017847">
    <property type="entry name" value="T6SS_RhsGE_Vgr_subset"/>
</dbReference>
<dbReference type="Gene3D" id="2.30.110.50">
    <property type="match status" value="1"/>
</dbReference>
<evidence type="ECO:0000313" key="6">
    <source>
        <dbReference type="EMBL" id="AMP08998.1"/>
    </source>
</evidence>
<feature type="domain" description="DUF2345" evidence="4">
    <location>
        <begin position="671"/>
        <end position="818"/>
    </location>
</feature>
<dbReference type="InterPro" id="IPR018769">
    <property type="entry name" value="VgrG2_DUF2345"/>
</dbReference>
<dbReference type="OrthoDB" id="1907165at2"/>
<dbReference type="RefSeq" id="WP_061532651.1">
    <property type="nucleotide sequence ID" value="NZ_CP013233.1"/>
</dbReference>
<dbReference type="InterPro" id="IPR006533">
    <property type="entry name" value="T6SS_Vgr_RhsGE"/>
</dbReference>
<dbReference type="NCBIfam" id="TIGR03361">
    <property type="entry name" value="VI_Rhs_Vgr"/>
    <property type="match status" value="1"/>
</dbReference>
<dbReference type="SUPFAM" id="SSF69255">
    <property type="entry name" value="gp5 N-terminal domain-like"/>
    <property type="match status" value="1"/>
</dbReference>
<dbReference type="AlphaFoldDB" id="A0A127PMT9"/>
<dbReference type="Gene3D" id="2.40.50.230">
    <property type="entry name" value="Gp5 N-terminal domain"/>
    <property type="match status" value="1"/>
</dbReference>
<dbReference type="Pfam" id="PF04717">
    <property type="entry name" value="Phage_base_V"/>
    <property type="match status" value="1"/>
</dbReference>
<dbReference type="PATRIC" id="fig|279058.17.peg.1294"/>
<feature type="compositionally biased region" description="Basic and acidic residues" evidence="2">
    <location>
        <begin position="908"/>
        <end position="929"/>
    </location>
</feature>
<evidence type="ECO:0000256" key="1">
    <source>
        <dbReference type="ARBA" id="ARBA00005558"/>
    </source>
</evidence>
<feature type="domain" description="Gp5/Type VI secretion system Vgr protein OB-fold" evidence="3">
    <location>
        <begin position="434"/>
        <end position="501"/>
    </location>
</feature>
<dbReference type="Proteomes" id="UP000071778">
    <property type="component" value="Chromosome"/>
</dbReference>
<dbReference type="InterPro" id="IPR028244">
    <property type="entry name" value="T6SS_Rhs_Vgr_dom"/>
</dbReference>
<feature type="region of interest" description="Disordered" evidence="2">
    <location>
        <begin position="907"/>
        <end position="929"/>
    </location>
</feature>
<keyword evidence="7" id="KW-1185">Reference proteome</keyword>
<dbReference type="SUPFAM" id="SSF69279">
    <property type="entry name" value="Phage tail proteins"/>
    <property type="match status" value="2"/>
</dbReference>
<dbReference type="Gene3D" id="4.10.220.110">
    <property type="match status" value="1"/>
</dbReference>
<comment type="similarity">
    <text evidence="1">Belongs to the VgrG protein family.</text>
</comment>
<dbReference type="NCBIfam" id="TIGR01646">
    <property type="entry name" value="vgr_GE"/>
    <property type="match status" value="1"/>
</dbReference>
<accession>A0A127PMT9</accession>